<evidence type="ECO:0000313" key="1">
    <source>
        <dbReference type="EMBL" id="JAD61915.1"/>
    </source>
</evidence>
<dbReference type="AlphaFoldDB" id="A0A0A9BL04"/>
<name>A0A0A9BL04_ARUDO</name>
<proteinExistence type="predicted"/>
<reference evidence="1" key="2">
    <citation type="journal article" date="2015" name="Data Brief">
        <title>Shoot transcriptome of the giant reed, Arundo donax.</title>
        <authorList>
            <person name="Barrero R.A."/>
            <person name="Guerrero F.D."/>
            <person name="Moolhuijzen P."/>
            <person name="Goolsby J.A."/>
            <person name="Tidwell J."/>
            <person name="Bellgard S.E."/>
            <person name="Bellgard M.I."/>
        </authorList>
    </citation>
    <scope>NUCLEOTIDE SEQUENCE</scope>
    <source>
        <tissue evidence="1">Shoot tissue taken approximately 20 cm above the soil surface</tissue>
    </source>
</reference>
<accession>A0A0A9BL04</accession>
<protein>
    <submittedName>
        <fullName evidence="1">Uncharacterized protein</fullName>
    </submittedName>
</protein>
<dbReference type="EMBL" id="GBRH01235980">
    <property type="protein sequence ID" value="JAD61915.1"/>
    <property type="molecule type" value="Transcribed_RNA"/>
</dbReference>
<organism evidence="1">
    <name type="scientific">Arundo donax</name>
    <name type="common">Giant reed</name>
    <name type="synonym">Donax arundinaceus</name>
    <dbReference type="NCBI Taxonomy" id="35708"/>
    <lineage>
        <taxon>Eukaryota</taxon>
        <taxon>Viridiplantae</taxon>
        <taxon>Streptophyta</taxon>
        <taxon>Embryophyta</taxon>
        <taxon>Tracheophyta</taxon>
        <taxon>Spermatophyta</taxon>
        <taxon>Magnoliopsida</taxon>
        <taxon>Liliopsida</taxon>
        <taxon>Poales</taxon>
        <taxon>Poaceae</taxon>
        <taxon>PACMAD clade</taxon>
        <taxon>Arundinoideae</taxon>
        <taxon>Arundineae</taxon>
        <taxon>Arundo</taxon>
    </lineage>
</organism>
<sequence length="39" mass="4782">MAAMINSIQQFMKKFMVQVKWLIFHNKKERYMQHFGCTS</sequence>
<reference evidence="1" key="1">
    <citation type="submission" date="2014-09" db="EMBL/GenBank/DDBJ databases">
        <authorList>
            <person name="Magalhaes I.L.F."/>
            <person name="Oliveira U."/>
            <person name="Santos F.R."/>
            <person name="Vidigal T.H.D.A."/>
            <person name="Brescovit A.D."/>
            <person name="Santos A.J."/>
        </authorList>
    </citation>
    <scope>NUCLEOTIDE SEQUENCE</scope>
    <source>
        <tissue evidence="1">Shoot tissue taken approximately 20 cm above the soil surface</tissue>
    </source>
</reference>